<accession>A0A5D3D7H4</accession>
<comment type="caution">
    <text evidence="2">The sequence shown here is derived from an EMBL/GenBank/DDBJ whole genome shotgun (WGS) entry which is preliminary data.</text>
</comment>
<evidence type="ECO:0000256" key="1">
    <source>
        <dbReference type="SAM" id="MobiDB-lite"/>
    </source>
</evidence>
<evidence type="ECO:0000313" key="2">
    <source>
        <dbReference type="EMBL" id="TYK19508.1"/>
    </source>
</evidence>
<dbReference type="Proteomes" id="UP000321947">
    <property type="component" value="Unassembled WGS sequence"/>
</dbReference>
<reference evidence="2 3" key="1">
    <citation type="submission" date="2019-08" db="EMBL/GenBank/DDBJ databases">
        <title>Draft genome sequences of two oriental melons (Cucumis melo L. var makuwa).</title>
        <authorList>
            <person name="Kwon S.-Y."/>
        </authorList>
    </citation>
    <scope>NUCLEOTIDE SEQUENCE [LARGE SCALE GENOMIC DNA]</scope>
    <source>
        <strain evidence="3">cv. Chang Bougi</strain>
        <tissue evidence="2">Leaf</tissue>
    </source>
</reference>
<name>A0A5D3D7H4_CUCMM</name>
<sequence length="248" mass="28318">MQDSCFCRRLSFQIINTFSASFPWEPYGEIQVETFPKHRLPAHSPSPAGSPEGLGGKRSVRNCPSSPRFLILPGRGGRQTVSLEEMVSRARSLFHCTSVVVAEERHKDSGLHHHIASLVDPCWNKASTKGEPWRNGKACNLAFHKAWGSLRAYVVSQRRPKYVWGQFSQEQILLEAEAVANHRKGGFSLSSMILRRERTKRVYKNCDNFLYFRNDPEMADLLLTKYNTVRKPMARLPASRIALERLLY</sequence>
<feature type="region of interest" description="Disordered" evidence="1">
    <location>
        <begin position="38"/>
        <end position="58"/>
    </location>
</feature>
<dbReference type="AlphaFoldDB" id="A0A5D3D7H4"/>
<gene>
    <name evidence="2" type="ORF">E5676_scaffold79340G00010</name>
</gene>
<protein>
    <submittedName>
        <fullName evidence="2">Uncharacterized protein</fullName>
    </submittedName>
</protein>
<evidence type="ECO:0000313" key="3">
    <source>
        <dbReference type="Proteomes" id="UP000321947"/>
    </source>
</evidence>
<organism evidence="2 3">
    <name type="scientific">Cucumis melo var. makuwa</name>
    <name type="common">Oriental melon</name>
    <dbReference type="NCBI Taxonomy" id="1194695"/>
    <lineage>
        <taxon>Eukaryota</taxon>
        <taxon>Viridiplantae</taxon>
        <taxon>Streptophyta</taxon>
        <taxon>Embryophyta</taxon>
        <taxon>Tracheophyta</taxon>
        <taxon>Spermatophyta</taxon>
        <taxon>Magnoliopsida</taxon>
        <taxon>eudicotyledons</taxon>
        <taxon>Gunneridae</taxon>
        <taxon>Pentapetalae</taxon>
        <taxon>rosids</taxon>
        <taxon>fabids</taxon>
        <taxon>Cucurbitales</taxon>
        <taxon>Cucurbitaceae</taxon>
        <taxon>Benincaseae</taxon>
        <taxon>Cucumis</taxon>
    </lineage>
</organism>
<dbReference type="EMBL" id="SSTD01006937">
    <property type="protein sequence ID" value="TYK19508.1"/>
    <property type="molecule type" value="Genomic_DNA"/>
</dbReference>
<proteinExistence type="predicted"/>